<dbReference type="InterPro" id="IPR037069">
    <property type="entry name" value="AcylCoA_DH/ox_N_sf"/>
</dbReference>
<dbReference type="AlphaFoldDB" id="V8QQ22"/>
<dbReference type="InterPro" id="IPR036250">
    <property type="entry name" value="AcylCo_DH-like_C"/>
</dbReference>
<dbReference type="PIRSF" id="PIRSF016578">
    <property type="entry name" value="HsaA"/>
    <property type="match status" value="1"/>
</dbReference>
<dbReference type="GO" id="GO:0050660">
    <property type="term" value="F:flavin adenine dinucleotide binding"/>
    <property type="evidence" value="ECO:0007669"/>
    <property type="project" value="InterPro"/>
</dbReference>
<dbReference type="GO" id="GO:0003995">
    <property type="term" value="F:acyl-CoA dehydrogenase activity"/>
    <property type="evidence" value="ECO:0007669"/>
    <property type="project" value="InterPro"/>
</dbReference>
<reference evidence="9 10" key="1">
    <citation type="journal article" date="2014" name="Genome Announc.">
        <title>Draft Genome Sequence of Advenella kashmirensis Strain W13003, a Polycyclic Aromatic Hydrocarbon-Degrading Bacterium.</title>
        <authorList>
            <person name="Wang X."/>
            <person name="Jin D."/>
            <person name="Zhou L."/>
            <person name="Wu L."/>
            <person name="An W."/>
            <person name="Zhao L."/>
        </authorList>
    </citation>
    <scope>NUCLEOTIDE SEQUENCE [LARGE SCALE GENOMIC DNA]</scope>
    <source>
        <strain evidence="9 10">W13003</strain>
    </source>
</reference>
<comment type="cofactor">
    <cofactor evidence="1">
        <name>FAD</name>
        <dbReference type="ChEBI" id="CHEBI:57692"/>
    </cofactor>
</comment>
<dbReference type="Gene3D" id="1.20.140.10">
    <property type="entry name" value="Butyryl-CoA Dehydrogenase, subunit A, domain 3"/>
    <property type="match status" value="1"/>
</dbReference>
<evidence type="ECO:0000313" key="10">
    <source>
        <dbReference type="Proteomes" id="UP000018733"/>
    </source>
</evidence>
<dbReference type="Pfam" id="PF02771">
    <property type="entry name" value="Acyl-CoA_dh_N"/>
    <property type="match status" value="1"/>
</dbReference>
<dbReference type="SUPFAM" id="SSF47203">
    <property type="entry name" value="Acyl-CoA dehydrogenase C-terminal domain-like"/>
    <property type="match status" value="1"/>
</dbReference>
<keyword evidence="10" id="KW-1185">Reference proteome</keyword>
<dbReference type="PROSITE" id="PS00072">
    <property type="entry name" value="ACYL_COA_DH_1"/>
    <property type="match status" value="1"/>
</dbReference>
<dbReference type="PATRIC" id="fig|1424334.3.peg.3529"/>
<dbReference type="InterPro" id="IPR009075">
    <property type="entry name" value="AcylCo_DH/oxidase_C"/>
</dbReference>
<organism evidence="9 10">
    <name type="scientific">Advenella kashmirensis W13003</name>
    <dbReference type="NCBI Taxonomy" id="1424334"/>
    <lineage>
        <taxon>Bacteria</taxon>
        <taxon>Pseudomonadati</taxon>
        <taxon>Pseudomonadota</taxon>
        <taxon>Betaproteobacteria</taxon>
        <taxon>Burkholderiales</taxon>
        <taxon>Alcaligenaceae</taxon>
    </lineage>
</organism>
<feature type="domain" description="Acyl-CoA dehydrogenase/oxidase N-terminal" evidence="8">
    <location>
        <begin position="7"/>
        <end position="117"/>
    </location>
</feature>
<proteinExistence type="inferred from homology"/>
<dbReference type="HOGENOM" id="CLU_018204_0_1_4"/>
<dbReference type="PANTHER" id="PTHR43884:SF40">
    <property type="entry name" value="ACYL-COA DEHYDROGENASE"/>
    <property type="match status" value="1"/>
</dbReference>
<evidence type="ECO:0000259" key="6">
    <source>
        <dbReference type="Pfam" id="PF00441"/>
    </source>
</evidence>
<dbReference type="STRING" id="1424334.W822_17550"/>
<keyword evidence="4" id="KW-0274">FAD</keyword>
<dbReference type="EMBL" id="AYXT01000012">
    <property type="protein sequence ID" value="ETF01084.1"/>
    <property type="molecule type" value="Genomic_DNA"/>
</dbReference>
<comment type="caution">
    <text evidence="9">The sequence shown here is derived from an EMBL/GenBank/DDBJ whole genome shotgun (WGS) entry which is preliminary data.</text>
</comment>
<dbReference type="InterPro" id="IPR009100">
    <property type="entry name" value="AcylCoA_DH/oxidase_NM_dom_sf"/>
</dbReference>
<feature type="domain" description="Acyl-CoA oxidase/dehydrogenase middle" evidence="7">
    <location>
        <begin position="121"/>
        <end position="215"/>
    </location>
</feature>
<keyword evidence="5" id="KW-0560">Oxidoreductase</keyword>
<dbReference type="InterPro" id="IPR046373">
    <property type="entry name" value="Acyl-CoA_Oxase/DH_mid-dom_sf"/>
</dbReference>
<sequence>MNYAIPEEFVQLAELTRQFVQKELWPQEAVVERLDEIPADIRQALRAKARELGLFAFNMPESAGGPGLPYFAQVLIREQLGQAGVALANLVGRPPKALMACSAQQRKQFLEPAVQGEKIWAFALSEPGAGSDAMALSSRAIRDGNGWRLNGTKHFISHGNEADFVLVIANVQTPEGQEPTAFIVGQGQPGFIVGRVQQKMGWRGYPICELFFDDVFVPDENRLGDVGQGIKLGLSNIQDSRIGVAAHCLGIAQRAYDYAVNHLRIRKQFGRPLGSFQGLQWKVADMALDLEQARALVYAAAREMDLNADARQSVSMAKLSATEMAGRVVDQALQLLGGMGYTTDVPLEMLYRDVRAFRIGEGTSEIQKNQIARACLGKEVYSCQ</sequence>
<evidence type="ECO:0000313" key="9">
    <source>
        <dbReference type="EMBL" id="ETF01084.1"/>
    </source>
</evidence>
<dbReference type="OrthoDB" id="9770681at2"/>
<dbReference type="Gene3D" id="1.10.540.10">
    <property type="entry name" value="Acyl-CoA dehydrogenase/oxidase, N-terminal domain"/>
    <property type="match status" value="1"/>
</dbReference>
<gene>
    <name evidence="9" type="ORF">W822_17550</name>
</gene>
<protein>
    <submittedName>
        <fullName evidence="9">Acyl-CoA dehydrogenase</fullName>
    </submittedName>
</protein>
<evidence type="ECO:0000256" key="3">
    <source>
        <dbReference type="ARBA" id="ARBA00022630"/>
    </source>
</evidence>
<evidence type="ECO:0000256" key="4">
    <source>
        <dbReference type="ARBA" id="ARBA00022827"/>
    </source>
</evidence>
<dbReference type="eggNOG" id="COG1960">
    <property type="taxonomic scope" value="Bacteria"/>
</dbReference>
<dbReference type="Gene3D" id="2.40.110.10">
    <property type="entry name" value="Butyryl-CoA Dehydrogenase, subunit A, domain 2"/>
    <property type="match status" value="1"/>
</dbReference>
<accession>V8QQ22</accession>
<evidence type="ECO:0000259" key="7">
    <source>
        <dbReference type="Pfam" id="PF02770"/>
    </source>
</evidence>
<dbReference type="InterPro" id="IPR006091">
    <property type="entry name" value="Acyl-CoA_Oxase/DH_mid-dom"/>
</dbReference>
<feature type="domain" description="Acyl-CoA dehydrogenase/oxidase C-terminal" evidence="6">
    <location>
        <begin position="227"/>
        <end position="375"/>
    </location>
</feature>
<dbReference type="Pfam" id="PF00441">
    <property type="entry name" value="Acyl-CoA_dh_1"/>
    <property type="match status" value="1"/>
</dbReference>
<evidence type="ECO:0000256" key="2">
    <source>
        <dbReference type="ARBA" id="ARBA00009347"/>
    </source>
</evidence>
<dbReference type="Pfam" id="PF02770">
    <property type="entry name" value="Acyl-CoA_dh_M"/>
    <property type="match status" value="1"/>
</dbReference>
<dbReference type="FunFam" id="2.40.110.10:FF:000002">
    <property type="entry name" value="Acyl-CoA dehydrogenase fadE12"/>
    <property type="match status" value="1"/>
</dbReference>
<name>V8QQ22_9BURK</name>
<dbReference type="Proteomes" id="UP000018733">
    <property type="component" value="Unassembled WGS sequence"/>
</dbReference>
<evidence type="ECO:0000259" key="8">
    <source>
        <dbReference type="Pfam" id="PF02771"/>
    </source>
</evidence>
<dbReference type="SUPFAM" id="SSF56645">
    <property type="entry name" value="Acyl-CoA dehydrogenase NM domain-like"/>
    <property type="match status" value="1"/>
</dbReference>
<dbReference type="InterPro" id="IPR013786">
    <property type="entry name" value="AcylCoA_DH/ox_N"/>
</dbReference>
<evidence type="ECO:0000256" key="5">
    <source>
        <dbReference type="ARBA" id="ARBA00023002"/>
    </source>
</evidence>
<dbReference type="PANTHER" id="PTHR43884">
    <property type="entry name" value="ACYL-COA DEHYDROGENASE"/>
    <property type="match status" value="1"/>
</dbReference>
<dbReference type="RefSeq" id="WP_024006447.1">
    <property type="nucleotide sequence ID" value="NZ_KI650981.1"/>
</dbReference>
<dbReference type="InterPro" id="IPR006089">
    <property type="entry name" value="Acyl-CoA_DH_CS"/>
</dbReference>
<evidence type="ECO:0000256" key="1">
    <source>
        <dbReference type="ARBA" id="ARBA00001974"/>
    </source>
</evidence>
<comment type="similarity">
    <text evidence="2">Belongs to the acyl-CoA dehydrogenase family.</text>
</comment>
<keyword evidence="3" id="KW-0285">Flavoprotein</keyword>
<dbReference type="FunFam" id="1.20.140.10:FF:000001">
    <property type="entry name" value="Acyl-CoA dehydrogenase"/>
    <property type="match status" value="1"/>
</dbReference>